<dbReference type="PANTHER" id="PTHR43943">
    <property type="entry name" value="DEHYDROGENASE/REDUCTASE (SDR FAMILY) MEMBER 4"/>
    <property type="match status" value="1"/>
</dbReference>
<dbReference type="Pfam" id="PF13561">
    <property type="entry name" value="adh_short_C2"/>
    <property type="match status" value="1"/>
</dbReference>
<dbReference type="GeneID" id="764565"/>
<reference evidence="3" key="1">
    <citation type="submission" date="2015-02" db="EMBL/GenBank/DDBJ databases">
        <title>Genome sequencing for Strongylocentrotus purpuratus.</title>
        <authorList>
            <person name="Murali S."/>
            <person name="Liu Y."/>
            <person name="Vee V."/>
            <person name="English A."/>
            <person name="Wang M."/>
            <person name="Skinner E."/>
            <person name="Han Y."/>
            <person name="Muzny D.M."/>
            <person name="Worley K.C."/>
            <person name="Gibbs R.A."/>
        </authorList>
    </citation>
    <scope>NUCLEOTIDE SEQUENCE</scope>
</reference>
<dbReference type="PANTHER" id="PTHR43943:SF2">
    <property type="entry name" value="DEHYDROGENASE_REDUCTASE 4"/>
    <property type="match status" value="1"/>
</dbReference>
<dbReference type="AlphaFoldDB" id="A0A7M7N5S1"/>
<dbReference type="GO" id="GO:0004090">
    <property type="term" value="F:carbonyl reductase (NADPH) activity"/>
    <property type="evidence" value="ECO:0000318"/>
    <property type="project" value="GO_Central"/>
</dbReference>
<dbReference type="Proteomes" id="UP000007110">
    <property type="component" value="Unassembled WGS sequence"/>
</dbReference>
<sequence length="294" mass="31136">MSYLPANLHYSLHVHRMFSLTRLLSVGRSINHFRMASAAATGSRRLEGKVAVVTASTEGIGYAIAKRLGEEGAHVVISSRKQAHVDHALKTLKEANLSVSGLVCHVGKQADRAKLIETAVKENGGLDILVSNAAANPHFGNILDCDEQAWDKIFDINVKSTFLLVKESVPHMVSRGGGSIVVVSSIAGYMPFELLGPYSVSKTALLGLTKALTPQLSDMNIRVNCVAPGLVKTKFSSALLSSEESTKLALSGIPMKRAGTPDEISGIVSFLASDDASYITGENILVAGGAPSRL</sequence>
<dbReference type="InterPro" id="IPR002347">
    <property type="entry name" value="SDR_fam"/>
</dbReference>
<dbReference type="RefSeq" id="XP_030831673.1">
    <property type="nucleotide sequence ID" value="XM_030975813.1"/>
</dbReference>
<dbReference type="InterPro" id="IPR036291">
    <property type="entry name" value="NAD(P)-bd_dom_sf"/>
</dbReference>
<dbReference type="PRINTS" id="PR00080">
    <property type="entry name" value="SDRFAMILY"/>
</dbReference>
<dbReference type="Gene3D" id="3.40.50.720">
    <property type="entry name" value="NAD(P)-binding Rossmann-like Domain"/>
    <property type="match status" value="1"/>
</dbReference>
<dbReference type="EnsemblMetazoa" id="XM_030975813">
    <property type="protein sequence ID" value="XP_030831673"/>
    <property type="gene ID" value="LOC764565"/>
</dbReference>
<dbReference type="PRINTS" id="PR00081">
    <property type="entry name" value="GDHRDH"/>
</dbReference>
<name>A0A7M7N5S1_STRPU</name>
<evidence type="ECO:0000256" key="1">
    <source>
        <dbReference type="ARBA" id="ARBA00006484"/>
    </source>
</evidence>
<dbReference type="KEGG" id="spu:764565"/>
<dbReference type="NCBIfam" id="NF005559">
    <property type="entry name" value="PRK07231.1"/>
    <property type="match status" value="1"/>
</dbReference>
<accession>A0A7M7N5S1</accession>
<dbReference type="FunFam" id="3.40.50.720:FF:000084">
    <property type="entry name" value="Short-chain dehydrogenase reductase"/>
    <property type="match status" value="1"/>
</dbReference>
<organism evidence="2 3">
    <name type="scientific">Strongylocentrotus purpuratus</name>
    <name type="common">Purple sea urchin</name>
    <dbReference type="NCBI Taxonomy" id="7668"/>
    <lineage>
        <taxon>Eukaryota</taxon>
        <taxon>Metazoa</taxon>
        <taxon>Echinodermata</taxon>
        <taxon>Eleutherozoa</taxon>
        <taxon>Echinozoa</taxon>
        <taxon>Echinoidea</taxon>
        <taxon>Euechinoidea</taxon>
        <taxon>Echinacea</taxon>
        <taxon>Camarodonta</taxon>
        <taxon>Echinidea</taxon>
        <taxon>Strongylocentrotidae</taxon>
        <taxon>Strongylocentrotus</taxon>
    </lineage>
</organism>
<evidence type="ECO:0000313" key="2">
    <source>
        <dbReference type="EnsemblMetazoa" id="XP_030831673"/>
    </source>
</evidence>
<proteinExistence type="inferred from homology"/>
<protein>
    <recommendedName>
        <fullName evidence="4">Dehydrogenase/reductase SDR family member 4</fullName>
    </recommendedName>
</protein>
<dbReference type="SUPFAM" id="SSF51735">
    <property type="entry name" value="NAD(P)-binding Rossmann-fold domains"/>
    <property type="match status" value="1"/>
</dbReference>
<dbReference type="OrthoDB" id="1669814at2759"/>
<dbReference type="OMA" id="WEVANVI"/>
<dbReference type="InParanoid" id="A0A7M7N5S1"/>
<keyword evidence="3" id="KW-1185">Reference proteome</keyword>
<evidence type="ECO:0008006" key="4">
    <source>
        <dbReference type="Google" id="ProtNLM"/>
    </source>
</evidence>
<evidence type="ECO:0000313" key="3">
    <source>
        <dbReference type="Proteomes" id="UP000007110"/>
    </source>
</evidence>
<comment type="similarity">
    <text evidence="1">Belongs to the short-chain dehydrogenases/reductases (SDR) family.</text>
</comment>
<reference evidence="2" key="2">
    <citation type="submission" date="2021-01" db="UniProtKB">
        <authorList>
            <consortium name="EnsemblMetazoa"/>
        </authorList>
    </citation>
    <scope>IDENTIFICATION</scope>
</reference>